<evidence type="ECO:0000313" key="3">
    <source>
        <dbReference type="EMBL" id="SDL52712.1"/>
    </source>
</evidence>
<dbReference type="InterPro" id="IPR003010">
    <property type="entry name" value="C-N_Hydrolase"/>
</dbReference>
<keyword evidence="4" id="KW-1185">Reference proteome</keyword>
<accession>A0A1G9KSQ4</accession>
<dbReference type="EMBL" id="FNGS01000002">
    <property type="protein sequence ID" value="SDL52712.1"/>
    <property type="molecule type" value="Genomic_DNA"/>
</dbReference>
<evidence type="ECO:0000256" key="1">
    <source>
        <dbReference type="ARBA" id="ARBA00022801"/>
    </source>
</evidence>
<dbReference type="PANTHER" id="PTHR43674:SF2">
    <property type="entry name" value="BETA-UREIDOPROPIONASE"/>
    <property type="match status" value="1"/>
</dbReference>
<sequence length="353" mass="39666">MPSAPLIWTPTSAAAEGFDSKNFLPARSEKGWAGIYFAPRTIRIRSGLLLYGPAESRSYFTPKMTRKVNVGLVQMSCSADVQANFRKAEAGIREAAAKGAQIVCLQELFTSLYFCDVEDPANFNLAEPIPGPSTDRLQTLAAELGVVIVASLFEKRAAGLYHNTTAILDADGSYLGKYRKMHIPDDPGYYEKYYFTPGDLGYKVFETKYAKIGVLICWDQWYPEASRITALMGAEILFYPTAIGWDVNEPDATVNQEQYDAWQTIQRSHAVANGVYVVSVNRVGREADQQFWGGSFVAKPHGSLLYLAPHNEEVVHVQELDMAVSDHIRTTWPYFRDRRIDSYQPITRRFIDE</sequence>
<gene>
    <name evidence="3" type="ORF">SAMN04488090_1124</name>
</gene>
<evidence type="ECO:0000313" key="4">
    <source>
        <dbReference type="Proteomes" id="UP000198901"/>
    </source>
</evidence>
<dbReference type="Pfam" id="PF00795">
    <property type="entry name" value="CN_hydrolase"/>
    <property type="match status" value="1"/>
</dbReference>
<dbReference type="PANTHER" id="PTHR43674">
    <property type="entry name" value="NITRILASE C965.09-RELATED"/>
    <property type="match status" value="1"/>
</dbReference>
<dbReference type="AlphaFoldDB" id="A0A1G9KSQ4"/>
<organism evidence="3 4">
    <name type="scientific">Siphonobacter aquaeclarae</name>
    <dbReference type="NCBI Taxonomy" id="563176"/>
    <lineage>
        <taxon>Bacteria</taxon>
        <taxon>Pseudomonadati</taxon>
        <taxon>Bacteroidota</taxon>
        <taxon>Cytophagia</taxon>
        <taxon>Cytophagales</taxon>
        <taxon>Cytophagaceae</taxon>
        <taxon>Siphonobacter</taxon>
    </lineage>
</organism>
<feature type="domain" description="CN hydrolase" evidence="2">
    <location>
        <begin position="68"/>
        <end position="322"/>
    </location>
</feature>
<dbReference type="FunFam" id="3.60.110.10:FF:000010">
    <property type="entry name" value="Carbon-nitrogen hydrolase"/>
    <property type="match status" value="1"/>
</dbReference>
<dbReference type="PROSITE" id="PS50263">
    <property type="entry name" value="CN_HYDROLASE"/>
    <property type="match status" value="1"/>
</dbReference>
<dbReference type="STRING" id="563176.SAMN04488090_1124"/>
<dbReference type="GO" id="GO:0033388">
    <property type="term" value="P:putrescine biosynthetic process from arginine"/>
    <property type="evidence" value="ECO:0007669"/>
    <property type="project" value="TreeGrafter"/>
</dbReference>
<protein>
    <submittedName>
        <fullName evidence="3">N-carbamoylputrescine amidase</fullName>
    </submittedName>
</protein>
<proteinExistence type="predicted"/>
<dbReference type="GO" id="GO:0050126">
    <property type="term" value="F:N-carbamoylputrescine amidase activity"/>
    <property type="evidence" value="ECO:0007669"/>
    <property type="project" value="TreeGrafter"/>
</dbReference>
<dbReference type="InterPro" id="IPR036526">
    <property type="entry name" value="C-N_Hydrolase_sf"/>
</dbReference>
<dbReference type="Proteomes" id="UP000198901">
    <property type="component" value="Unassembled WGS sequence"/>
</dbReference>
<evidence type="ECO:0000259" key="2">
    <source>
        <dbReference type="PROSITE" id="PS50263"/>
    </source>
</evidence>
<dbReference type="SUPFAM" id="SSF56317">
    <property type="entry name" value="Carbon-nitrogen hydrolase"/>
    <property type="match status" value="1"/>
</dbReference>
<dbReference type="Gene3D" id="3.60.110.10">
    <property type="entry name" value="Carbon-nitrogen hydrolase"/>
    <property type="match status" value="1"/>
</dbReference>
<keyword evidence="1" id="KW-0378">Hydrolase</keyword>
<name>A0A1G9KSQ4_9BACT</name>
<reference evidence="3 4" key="1">
    <citation type="submission" date="2016-10" db="EMBL/GenBank/DDBJ databases">
        <authorList>
            <person name="de Groot N.N."/>
        </authorList>
    </citation>
    <scope>NUCLEOTIDE SEQUENCE [LARGE SCALE GENOMIC DNA]</scope>
    <source>
        <strain evidence="3 4">DSM 21668</strain>
    </source>
</reference>
<dbReference type="InterPro" id="IPR050345">
    <property type="entry name" value="Aliph_Amidase/BUP"/>
</dbReference>
<dbReference type="CDD" id="cd07573">
    <property type="entry name" value="CPA"/>
    <property type="match status" value="1"/>
</dbReference>